<dbReference type="STRING" id="53468.A0A158QVP8"/>
<gene>
    <name evidence="1" type="ORF">MCOS_LOCUS8271</name>
</gene>
<dbReference type="Proteomes" id="UP000267029">
    <property type="component" value="Unassembled WGS sequence"/>
</dbReference>
<dbReference type="WBParaSite" id="MCOS_0000827001-mRNA-1">
    <property type="protein sequence ID" value="MCOS_0000827001-mRNA-1"/>
    <property type="gene ID" value="MCOS_0000827001"/>
</dbReference>
<proteinExistence type="predicted"/>
<evidence type="ECO:0000313" key="1">
    <source>
        <dbReference type="EMBL" id="VDD82268.1"/>
    </source>
</evidence>
<dbReference type="OrthoDB" id="10056584at2759"/>
<dbReference type="PANTHER" id="PTHR38681:SF1">
    <property type="entry name" value="RETROVIRUS-RELATED POL POLYPROTEIN FROM TRANSPOSON 412-LIKE PROTEIN"/>
    <property type="match status" value="1"/>
</dbReference>
<reference evidence="3" key="1">
    <citation type="submission" date="2016-04" db="UniProtKB">
        <authorList>
            <consortium name="WormBaseParasite"/>
        </authorList>
    </citation>
    <scope>IDENTIFICATION</scope>
</reference>
<reference evidence="1 2" key="2">
    <citation type="submission" date="2018-10" db="EMBL/GenBank/DDBJ databases">
        <authorList>
            <consortium name="Pathogen Informatics"/>
        </authorList>
    </citation>
    <scope>NUCLEOTIDE SEQUENCE [LARGE SCALE GENOMIC DNA]</scope>
</reference>
<sequence>MIERFHRQLKVALIARSDPSRWSDELLLVLLGVRSAVKENLGCSSAEMVFGTTWLASNHSGPVDINWPKSLPMADDAADAEGYVPDLSFVSGQESLALPTLVTWTVPIPSTSGIVIFVKFKYGTVDSLSRYGSVVKPSEIEQVNLDKWNWTYCLLG</sequence>
<evidence type="ECO:0000313" key="3">
    <source>
        <dbReference type="WBParaSite" id="MCOS_0000827001-mRNA-1"/>
    </source>
</evidence>
<dbReference type="PANTHER" id="PTHR38681">
    <property type="entry name" value="RETROVIRUS-RELATED POL POLYPROTEIN FROM TRANSPOSON 412-LIKE PROTEIN-RELATED"/>
    <property type="match status" value="1"/>
</dbReference>
<protein>
    <submittedName>
        <fullName evidence="3">Integrase catalytic domain-containing protein</fullName>
    </submittedName>
</protein>
<organism evidence="3">
    <name type="scientific">Mesocestoides corti</name>
    <name type="common">Flatworm</name>
    <dbReference type="NCBI Taxonomy" id="53468"/>
    <lineage>
        <taxon>Eukaryota</taxon>
        <taxon>Metazoa</taxon>
        <taxon>Spiralia</taxon>
        <taxon>Lophotrochozoa</taxon>
        <taxon>Platyhelminthes</taxon>
        <taxon>Cestoda</taxon>
        <taxon>Eucestoda</taxon>
        <taxon>Cyclophyllidea</taxon>
        <taxon>Mesocestoididae</taxon>
        <taxon>Mesocestoides</taxon>
    </lineage>
</organism>
<dbReference type="EMBL" id="UXSR01005482">
    <property type="protein sequence ID" value="VDD82268.1"/>
    <property type="molecule type" value="Genomic_DNA"/>
</dbReference>
<evidence type="ECO:0000313" key="2">
    <source>
        <dbReference type="Proteomes" id="UP000267029"/>
    </source>
</evidence>
<name>A0A158QVP8_MESCO</name>
<accession>A0A158QVP8</accession>
<keyword evidence="2" id="KW-1185">Reference proteome</keyword>
<dbReference type="AlphaFoldDB" id="A0A158QVP8"/>